<gene>
    <name evidence="2" type="ORF">EUTSA_v10021273mg</name>
</gene>
<sequence length="283" mass="31776">MASFGDHDEIIKSVSDGPPTHYTVKIESFSLLTKHAIERYETESFEAGGYNWKLVLYPNGNKSKNMKDHVSVYLALADSSSLGPGWEVSLYLILQGKERRFHTVKSGWGFDKFIPTSTFFDASNGYLLEDTCMFGADVFVSKERRSGRGECLSMIKDATSSKHVWKIENFSKLDKESVIRFYPSGTKQGTGTHLSVYLILADPETVSDGTKIFAEFTIRIFYQLQGRHIAGKVTKWFTRTSLENGWVKYVSMVYLTQPNSGLLLKDVCLVEADVCVHGITSAL</sequence>
<name>V4LCM7_EUTSA</name>
<dbReference type="PROSITE" id="PS50144">
    <property type="entry name" value="MATH"/>
    <property type="match status" value="2"/>
</dbReference>
<dbReference type="KEGG" id="eus:EUTSA_v10021273mg"/>
<dbReference type="EMBL" id="KI517408">
    <property type="protein sequence ID" value="ESQ48190.1"/>
    <property type="molecule type" value="Genomic_DNA"/>
</dbReference>
<evidence type="ECO:0000313" key="3">
    <source>
        <dbReference type="Proteomes" id="UP000030689"/>
    </source>
</evidence>
<reference evidence="2 3" key="1">
    <citation type="journal article" date="2013" name="Front. Plant Sci.">
        <title>The Reference Genome of the Halophytic Plant Eutrema salsugineum.</title>
        <authorList>
            <person name="Yang R."/>
            <person name="Jarvis D.E."/>
            <person name="Chen H."/>
            <person name="Beilstein M.A."/>
            <person name="Grimwood J."/>
            <person name="Jenkins J."/>
            <person name="Shu S."/>
            <person name="Prochnik S."/>
            <person name="Xin M."/>
            <person name="Ma C."/>
            <person name="Schmutz J."/>
            <person name="Wing R.A."/>
            <person name="Mitchell-Olds T."/>
            <person name="Schumaker K.S."/>
            <person name="Wang X."/>
        </authorList>
    </citation>
    <scope>NUCLEOTIDE SEQUENCE [LARGE SCALE GENOMIC DNA]</scope>
</reference>
<dbReference type="Proteomes" id="UP000030689">
    <property type="component" value="Unassembled WGS sequence"/>
</dbReference>
<dbReference type="PANTHER" id="PTHR46162:SF2">
    <property type="entry name" value="ANKYRIN REPEAT-CONTAINING PROTEIN-RELATED"/>
    <property type="match status" value="1"/>
</dbReference>
<proteinExistence type="predicted"/>
<dbReference type="Gramene" id="ESQ48190">
    <property type="protein sequence ID" value="ESQ48190"/>
    <property type="gene ID" value="EUTSA_v10021273mg"/>
</dbReference>
<feature type="domain" description="MATH" evidence="1">
    <location>
        <begin position="19"/>
        <end position="138"/>
    </location>
</feature>
<dbReference type="CDD" id="cd00121">
    <property type="entry name" value="MATH"/>
    <property type="match status" value="2"/>
</dbReference>
<dbReference type="AlphaFoldDB" id="V4LCM7"/>
<dbReference type="OMA" id="CKVHYLG"/>
<dbReference type="PANTHER" id="PTHR46162">
    <property type="entry name" value="TRAF-LIKE FAMILY PROTEIN"/>
    <property type="match status" value="1"/>
</dbReference>
<accession>V4LCM7</accession>
<dbReference type="SMART" id="SM00061">
    <property type="entry name" value="MATH"/>
    <property type="match status" value="2"/>
</dbReference>
<dbReference type="SUPFAM" id="SSF49599">
    <property type="entry name" value="TRAF domain-like"/>
    <property type="match status" value="2"/>
</dbReference>
<dbReference type="InterPro" id="IPR008974">
    <property type="entry name" value="TRAF-like"/>
</dbReference>
<evidence type="ECO:0000259" key="1">
    <source>
        <dbReference type="PROSITE" id="PS50144"/>
    </source>
</evidence>
<dbReference type="Pfam" id="PF22486">
    <property type="entry name" value="MATH_2"/>
    <property type="match status" value="2"/>
</dbReference>
<feature type="domain" description="MATH" evidence="1">
    <location>
        <begin position="148"/>
        <end position="274"/>
    </location>
</feature>
<evidence type="ECO:0000313" key="2">
    <source>
        <dbReference type="EMBL" id="ESQ48190.1"/>
    </source>
</evidence>
<organism evidence="2 3">
    <name type="scientific">Eutrema salsugineum</name>
    <name type="common">Saltwater cress</name>
    <name type="synonym">Sisymbrium salsugineum</name>
    <dbReference type="NCBI Taxonomy" id="72664"/>
    <lineage>
        <taxon>Eukaryota</taxon>
        <taxon>Viridiplantae</taxon>
        <taxon>Streptophyta</taxon>
        <taxon>Embryophyta</taxon>
        <taxon>Tracheophyta</taxon>
        <taxon>Spermatophyta</taxon>
        <taxon>Magnoliopsida</taxon>
        <taxon>eudicotyledons</taxon>
        <taxon>Gunneridae</taxon>
        <taxon>Pentapetalae</taxon>
        <taxon>rosids</taxon>
        <taxon>malvids</taxon>
        <taxon>Brassicales</taxon>
        <taxon>Brassicaceae</taxon>
        <taxon>Eutremeae</taxon>
        <taxon>Eutrema</taxon>
    </lineage>
</organism>
<dbReference type="Gene3D" id="2.60.210.10">
    <property type="entry name" value="Apoptosis, Tumor Necrosis Factor Receptor Associated Protein 2, Chain A"/>
    <property type="match status" value="2"/>
</dbReference>
<protein>
    <recommendedName>
        <fullName evidence="1">MATH domain-containing protein</fullName>
    </recommendedName>
</protein>
<dbReference type="InterPro" id="IPR002083">
    <property type="entry name" value="MATH/TRAF_dom"/>
</dbReference>
<keyword evidence="3" id="KW-1185">Reference proteome</keyword>
<dbReference type="eggNOG" id="KOG1987">
    <property type="taxonomic scope" value="Eukaryota"/>
</dbReference>